<accession>A0A9W6TEZ4</accession>
<proteinExistence type="predicted"/>
<comment type="caution">
    <text evidence="3">The sequence shown here is derived from an EMBL/GenBank/DDBJ whole genome shotgun (WGS) entry which is preliminary data.</text>
</comment>
<keyword evidence="2" id="KW-0732">Signal</keyword>
<feature type="compositionally biased region" description="Acidic residues" evidence="1">
    <location>
        <begin position="54"/>
        <end position="84"/>
    </location>
</feature>
<dbReference type="AlphaFoldDB" id="A0A9W6TEZ4"/>
<evidence type="ECO:0000313" key="3">
    <source>
        <dbReference type="EMBL" id="GMF11316.1"/>
    </source>
</evidence>
<organism evidence="3 4">
    <name type="scientific">Phytophthora lilii</name>
    <dbReference type="NCBI Taxonomy" id="2077276"/>
    <lineage>
        <taxon>Eukaryota</taxon>
        <taxon>Sar</taxon>
        <taxon>Stramenopiles</taxon>
        <taxon>Oomycota</taxon>
        <taxon>Peronosporomycetes</taxon>
        <taxon>Peronosporales</taxon>
        <taxon>Peronosporaceae</taxon>
        <taxon>Phytophthora</taxon>
    </lineage>
</organism>
<dbReference type="Proteomes" id="UP001165083">
    <property type="component" value="Unassembled WGS sequence"/>
</dbReference>
<evidence type="ECO:0000313" key="4">
    <source>
        <dbReference type="Proteomes" id="UP001165083"/>
    </source>
</evidence>
<feature type="signal peptide" evidence="2">
    <location>
        <begin position="1"/>
        <end position="22"/>
    </location>
</feature>
<sequence length="100" mass="10841">MKVGYVALVAAALLATLPTSSGAQVAIAREHAATTETKLVHLRRALLETATSDASDDDDDEEEEESEDSDSVAEEEEEFDESEKEEDKKTQAPTEDTIGR</sequence>
<protein>
    <submittedName>
        <fullName evidence="3">Unnamed protein product</fullName>
    </submittedName>
</protein>
<feature type="region of interest" description="Disordered" evidence="1">
    <location>
        <begin position="48"/>
        <end position="100"/>
    </location>
</feature>
<feature type="chain" id="PRO_5040790750" evidence="2">
    <location>
        <begin position="23"/>
        <end position="100"/>
    </location>
</feature>
<reference evidence="3" key="1">
    <citation type="submission" date="2023-04" db="EMBL/GenBank/DDBJ databases">
        <title>Phytophthora lilii NBRC 32176.</title>
        <authorList>
            <person name="Ichikawa N."/>
            <person name="Sato H."/>
            <person name="Tonouchi N."/>
        </authorList>
    </citation>
    <scope>NUCLEOTIDE SEQUENCE</scope>
    <source>
        <strain evidence="3">NBRC 32176</strain>
    </source>
</reference>
<evidence type="ECO:0000256" key="2">
    <source>
        <dbReference type="SAM" id="SignalP"/>
    </source>
</evidence>
<keyword evidence="4" id="KW-1185">Reference proteome</keyword>
<gene>
    <name evidence="3" type="ORF">Plil01_000203100</name>
</gene>
<dbReference type="EMBL" id="BSXW01000073">
    <property type="protein sequence ID" value="GMF11316.1"/>
    <property type="molecule type" value="Genomic_DNA"/>
</dbReference>
<name>A0A9W6TEZ4_9STRA</name>
<evidence type="ECO:0000256" key="1">
    <source>
        <dbReference type="SAM" id="MobiDB-lite"/>
    </source>
</evidence>